<evidence type="ECO:0000256" key="2">
    <source>
        <dbReference type="SAM" id="SignalP"/>
    </source>
</evidence>
<evidence type="ECO:0000313" key="3">
    <source>
        <dbReference type="EMBL" id="MBB3940956.1"/>
    </source>
</evidence>
<feature type="compositionally biased region" description="Polar residues" evidence="1">
    <location>
        <begin position="120"/>
        <end position="133"/>
    </location>
</feature>
<dbReference type="AlphaFoldDB" id="A0A7W6BZW8"/>
<gene>
    <name evidence="3" type="ORF">GGR39_002619</name>
</gene>
<protein>
    <submittedName>
        <fullName evidence="3">Uncharacterized protein</fullName>
    </submittedName>
</protein>
<keyword evidence="4" id="KW-1185">Reference proteome</keyword>
<accession>A0A7W6BZW8</accession>
<comment type="caution">
    <text evidence="3">The sequence shown here is derived from an EMBL/GenBank/DDBJ whole genome shotgun (WGS) entry which is preliminary data.</text>
</comment>
<feature type="chain" id="PRO_5031297298" evidence="2">
    <location>
        <begin position="24"/>
        <end position="205"/>
    </location>
</feature>
<organism evidence="3 4">
    <name type="scientific">Novosphingobium fluoreni</name>
    <dbReference type="NCBI Taxonomy" id="1391222"/>
    <lineage>
        <taxon>Bacteria</taxon>
        <taxon>Pseudomonadati</taxon>
        <taxon>Pseudomonadota</taxon>
        <taxon>Alphaproteobacteria</taxon>
        <taxon>Sphingomonadales</taxon>
        <taxon>Sphingomonadaceae</taxon>
        <taxon>Novosphingobium</taxon>
    </lineage>
</organism>
<feature type="signal peptide" evidence="2">
    <location>
        <begin position="1"/>
        <end position="23"/>
    </location>
</feature>
<sequence length="205" mass="22029">MRKMLLAGAAALAFTAVPSVLFAQDADGPTTTTVTTTEQVPVTSSTQKPYVMTVQQKTTYATWPADRQTSYQAWPIENQTYYWTLTPEQQAGYWALTPDQQGQIYKMSPEQRAIAWQSIQQQMAGQTPTTPEGQANPPGPGMPTAGVPNPQSAEQAARPAMPADPGYQGGPYKGALTPPPADAMNKSYPVCSKTVTDGCRNRGGK</sequence>
<dbReference type="EMBL" id="JACIDY010000006">
    <property type="protein sequence ID" value="MBB3940956.1"/>
    <property type="molecule type" value="Genomic_DNA"/>
</dbReference>
<dbReference type="RefSeq" id="WP_183617504.1">
    <property type="nucleotide sequence ID" value="NZ_JACIDY010000006.1"/>
</dbReference>
<reference evidence="3 4" key="1">
    <citation type="submission" date="2020-08" db="EMBL/GenBank/DDBJ databases">
        <title>Genomic Encyclopedia of Type Strains, Phase IV (KMG-IV): sequencing the most valuable type-strain genomes for metagenomic binning, comparative biology and taxonomic classification.</title>
        <authorList>
            <person name="Goeker M."/>
        </authorList>
    </citation>
    <scope>NUCLEOTIDE SEQUENCE [LARGE SCALE GENOMIC DNA]</scope>
    <source>
        <strain evidence="3 4">DSM 27568</strain>
    </source>
</reference>
<keyword evidence="2" id="KW-0732">Signal</keyword>
<dbReference type="Proteomes" id="UP000561459">
    <property type="component" value="Unassembled WGS sequence"/>
</dbReference>
<proteinExistence type="predicted"/>
<name>A0A7W6BZW8_9SPHN</name>
<feature type="region of interest" description="Disordered" evidence="1">
    <location>
        <begin position="120"/>
        <end position="205"/>
    </location>
</feature>
<evidence type="ECO:0000256" key="1">
    <source>
        <dbReference type="SAM" id="MobiDB-lite"/>
    </source>
</evidence>
<evidence type="ECO:0000313" key="4">
    <source>
        <dbReference type="Proteomes" id="UP000561459"/>
    </source>
</evidence>